<keyword evidence="2" id="KW-0547">Nucleotide-binding</keyword>
<evidence type="ECO:0000313" key="7">
    <source>
        <dbReference type="EMBL" id="MFD1146539.1"/>
    </source>
</evidence>
<evidence type="ECO:0000256" key="3">
    <source>
        <dbReference type="ARBA" id="ARBA00022777"/>
    </source>
</evidence>
<dbReference type="InterPro" id="IPR020568">
    <property type="entry name" value="Ribosomal_Su5_D2-typ_SF"/>
</dbReference>
<dbReference type="InterPro" id="IPR036554">
    <property type="entry name" value="GHMP_kinase_C_sf"/>
</dbReference>
<keyword evidence="3" id="KW-0808">Transferase</keyword>
<keyword evidence="8" id="KW-1185">Reference proteome</keyword>
<dbReference type="RefSeq" id="WP_380720454.1">
    <property type="nucleotide sequence ID" value="NZ_JBHTLK010000014.1"/>
</dbReference>
<evidence type="ECO:0000256" key="4">
    <source>
        <dbReference type="ARBA" id="ARBA00022840"/>
    </source>
</evidence>
<comment type="caution">
    <text evidence="7">The sequence shown here is derived from an EMBL/GenBank/DDBJ whole genome shotgun (WGS) entry which is preliminary data.</text>
</comment>
<dbReference type="Gene3D" id="3.30.230.10">
    <property type="match status" value="1"/>
</dbReference>
<dbReference type="InterPro" id="IPR006206">
    <property type="entry name" value="Mevalonate/galactokinase"/>
</dbReference>
<dbReference type="InterPro" id="IPR006204">
    <property type="entry name" value="GHMP_kinase_N_dom"/>
</dbReference>
<sequence length="411" mass="42807">MNECHRHVLARPQDHRGTRVGRRSRRDLVDRAAALFRRELSREADVVCSAPGRLNLVGEHTDYNDGLALAIALPHRAVVAAAARDDGRLTVTSVNLRGEVRRSGAFPISEIAVGGVPDWAVDACAVAGVLREHGMAAGADLVLAGDVPARAGLASDRAAGCAVALALLELAGATQLSGIVAELVRRAANEFGGVPAGVLDQTASLDCIRDHALFLDARSGTAEQIPFTLAGRGLSLVVIDVRTRGHVHHSSSRAARRVECARAAAVLGVPTLRDIGMGDLSDALRLLPAELHGVVRHVVTENDRVVMAGTVLRTGCVADLGPLLTTSHASLRDDHRVSGAALDLAAGCAVTAGAIGARLTGSGFDGSVLALVPSHLLQDLDDALTCAFAGRGLSRPRLFTVTPSDGARRDR</sequence>
<dbReference type="SUPFAM" id="SSF54211">
    <property type="entry name" value="Ribosomal protein S5 domain 2-like"/>
    <property type="match status" value="1"/>
</dbReference>
<keyword evidence="3" id="KW-0418">Kinase</keyword>
<protein>
    <submittedName>
        <fullName evidence="7">Galactokinase</fullName>
    </submittedName>
</protein>
<dbReference type="PRINTS" id="PR00959">
    <property type="entry name" value="MEVGALKINASE"/>
</dbReference>
<evidence type="ECO:0000259" key="5">
    <source>
        <dbReference type="Pfam" id="PF00288"/>
    </source>
</evidence>
<evidence type="ECO:0000259" key="6">
    <source>
        <dbReference type="Pfam" id="PF10509"/>
    </source>
</evidence>
<proteinExistence type="inferred from homology"/>
<name>A0ABW3QHS5_9PSEU</name>
<dbReference type="SUPFAM" id="SSF55060">
    <property type="entry name" value="GHMP Kinase, C-terminal domain"/>
    <property type="match status" value="1"/>
</dbReference>
<reference evidence="8" key="1">
    <citation type="journal article" date="2019" name="Int. J. Syst. Evol. Microbiol.">
        <title>The Global Catalogue of Microorganisms (GCM) 10K type strain sequencing project: providing services to taxonomists for standard genome sequencing and annotation.</title>
        <authorList>
            <consortium name="The Broad Institute Genomics Platform"/>
            <consortium name="The Broad Institute Genome Sequencing Center for Infectious Disease"/>
            <person name="Wu L."/>
            <person name="Ma J."/>
        </authorList>
    </citation>
    <scope>NUCLEOTIDE SEQUENCE [LARGE SCALE GENOMIC DNA]</scope>
    <source>
        <strain evidence="8">CCUG 60214</strain>
    </source>
</reference>
<evidence type="ECO:0000256" key="2">
    <source>
        <dbReference type="ARBA" id="ARBA00022741"/>
    </source>
</evidence>
<evidence type="ECO:0000256" key="1">
    <source>
        <dbReference type="ARBA" id="ARBA00006566"/>
    </source>
</evidence>
<dbReference type="Pfam" id="PF10509">
    <property type="entry name" value="GalKase_gal_bdg"/>
    <property type="match status" value="1"/>
</dbReference>
<dbReference type="InterPro" id="IPR019539">
    <property type="entry name" value="GalKase_N"/>
</dbReference>
<dbReference type="InterPro" id="IPR000705">
    <property type="entry name" value="Galactokinase"/>
</dbReference>
<dbReference type="EMBL" id="JBHTLK010000014">
    <property type="protein sequence ID" value="MFD1146539.1"/>
    <property type="molecule type" value="Genomic_DNA"/>
</dbReference>
<feature type="domain" description="GHMP kinase N-terminal" evidence="5">
    <location>
        <begin position="126"/>
        <end position="205"/>
    </location>
</feature>
<evidence type="ECO:0000313" key="8">
    <source>
        <dbReference type="Proteomes" id="UP001597168"/>
    </source>
</evidence>
<feature type="domain" description="Galactokinase N-terminal" evidence="6">
    <location>
        <begin position="35"/>
        <end position="82"/>
    </location>
</feature>
<accession>A0ABW3QHS5</accession>
<dbReference type="Proteomes" id="UP001597168">
    <property type="component" value="Unassembled WGS sequence"/>
</dbReference>
<organism evidence="7 8">
    <name type="scientific">Saccharothrix hoggarensis</name>
    <dbReference type="NCBI Taxonomy" id="913853"/>
    <lineage>
        <taxon>Bacteria</taxon>
        <taxon>Bacillati</taxon>
        <taxon>Actinomycetota</taxon>
        <taxon>Actinomycetes</taxon>
        <taxon>Pseudonocardiales</taxon>
        <taxon>Pseudonocardiaceae</taxon>
        <taxon>Saccharothrix</taxon>
    </lineage>
</organism>
<dbReference type="PRINTS" id="PR00473">
    <property type="entry name" value="GALCTOKINASE"/>
</dbReference>
<dbReference type="Gene3D" id="3.30.70.890">
    <property type="entry name" value="GHMP kinase, C-terminal domain"/>
    <property type="match status" value="1"/>
</dbReference>
<comment type="similarity">
    <text evidence="1">Belongs to the GHMP kinase family. GalK subfamily.</text>
</comment>
<dbReference type="PANTHER" id="PTHR10457">
    <property type="entry name" value="MEVALONATE KINASE/GALACTOKINASE"/>
    <property type="match status" value="1"/>
</dbReference>
<dbReference type="Pfam" id="PF00288">
    <property type="entry name" value="GHMP_kinases_N"/>
    <property type="match status" value="1"/>
</dbReference>
<dbReference type="InterPro" id="IPR014721">
    <property type="entry name" value="Ribsml_uS5_D2-typ_fold_subgr"/>
</dbReference>
<dbReference type="PANTHER" id="PTHR10457:SF7">
    <property type="entry name" value="GALACTOKINASE-RELATED"/>
    <property type="match status" value="1"/>
</dbReference>
<dbReference type="PIRSF" id="PIRSF000530">
    <property type="entry name" value="Galactokinase"/>
    <property type="match status" value="1"/>
</dbReference>
<gene>
    <name evidence="7" type="ORF">ACFQ3T_05335</name>
</gene>
<keyword evidence="4" id="KW-0067">ATP-binding</keyword>